<dbReference type="GO" id="GO:0004622">
    <property type="term" value="F:phosphatidylcholine lysophospholipase activity"/>
    <property type="evidence" value="ECO:0007669"/>
    <property type="project" value="TreeGrafter"/>
</dbReference>
<dbReference type="CDD" id="cd00229">
    <property type="entry name" value="SGNH_hydrolase"/>
    <property type="match status" value="1"/>
</dbReference>
<dbReference type="InterPro" id="IPR036514">
    <property type="entry name" value="SGNH_hydro_sf"/>
</dbReference>
<dbReference type="InterPro" id="IPR051532">
    <property type="entry name" value="Ester_Hydrolysis_Enzymes"/>
</dbReference>
<dbReference type="STRING" id="445971.ANASTE_00162"/>
<dbReference type="HOGENOM" id="CLU_051989_6_3_9"/>
<dbReference type="RefSeq" id="WP_007049618.1">
    <property type="nucleotide sequence ID" value="NZ_DS560017.1"/>
</dbReference>
<evidence type="ECO:0000259" key="1">
    <source>
        <dbReference type="Pfam" id="PF13472"/>
    </source>
</evidence>
<dbReference type="GeneID" id="97999995"/>
<dbReference type="Gene3D" id="3.40.50.1110">
    <property type="entry name" value="SGNH hydrolase"/>
    <property type="match status" value="1"/>
</dbReference>
<organism evidence="2 3">
    <name type="scientific">Anaerofustis stercorihominis DSM 17244</name>
    <dbReference type="NCBI Taxonomy" id="445971"/>
    <lineage>
        <taxon>Bacteria</taxon>
        <taxon>Bacillati</taxon>
        <taxon>Bacillota</taxon>
        <taxon>Clostridia</taxon>
        <taxon>Eubacteriales</taxon>
        <taxon>Eubacteriaceae</taxon>
        <taxon>Anaerofustis</taxon>
    </lineage>
</organism>
<dbReference type="Proteomes" id="UP000005178">
    <property type="component" value="Unassembled WGS sequence"/>
</dbReference>
<proteinExistence type="predicted"/>
<sequence length="186" mass="21408">MKVICIGDSLTNGNIGYTYRDYLGKRYETINKGIDGDTTEGVAFRLKRCLKDKRYKDIDTYILFVGINDLLFSFSAFSYFDEEMYENSQTDFKELYESMLIDLKNNDKKVIIIGLPYVEYSDFNQNLIISRNNVIKSLAEKYGFSYIDIYSLQKEEAEKGIPLTLDGVHFAEISAKLLAVAITKQL</sequence>
<dbReference type="PANTHER" id="PTHR30383">
    <property type="entry name" value="THIOESTERASE 1/PROTEASE 1/LYSOPHOSPHOLIPASE L1"/>
    <property type="match status" value="1"/>
</dbReference>
<dbReference type="Pfam" id="PF13472">
    <property type="entry name" value="Lipase_GDSL_2"/>
    <property type="match status" value="1"/>
</dbReference>
<evidence type="ECO:0000313" key="3">
    <source>
        <dbReference type="Proteomes" id="UP000005178"/>
    </source>
</evidence>
<dbReference type="OrthoDB" id="9777593at2"/>
<dbReference type="PANTHER" id="PTHR30383:SF5">
    <property type="entry name" value="SGNH HYDROLASE-TYPE ESTERASE DOMAIN-CONTAINING PROTEIN"/>
    <property type="match status" value="1"/>
</dbReference>
<reference evidence="2" key="1">
    <citation type="submission" date="2008-01" db="EMBL/GenBank/DDBJ databases">
        <authorList>
            <person name="Fulton L."/>
            <person name="Clifton S."/>
            <person name="Fulton B."/>
            <person name="Xu J."/>
            <person name="Minx P."/>
            <person name="Pepin K.H."/>
            <person name="Johnson M."/>
            <person name="Thiruvilangam P."/>
            <person name="Bhonagiri V."/>
            <person name="Nash W.E."/>
            <person name="Mardis E.R."/>
            <person name="Wilson R.K."/>
        </authorList>
    </citation>
    <scope>NUCLEOTIDE SEQUENCE [LARGE SCALE GENOMIC DNA]</scope>
    <source>
        <strain evidence="2">DSM 17244</strain>
    </source>
</reference>
<evidence type="ECO:0000313" key="2">
    <source>
        <dbReference type="EMBL" id="EDS73593.1"/>
    </source>
</evidence>
<accession>B1C624</accession>
<dbReference type="EMBL" id="ABIL02000003">
    <property type="protein sequence ID" value="EDS73593.1"/>
    <property type="molecule type" value="Genomic_DNA"/>
</dbReference>
<dbReference type="AlphaFoldDB" id="B1C624"/>
<dbReference type="eggNOG" id="COG2755">
    <property type="taxonomic scope" value="Bacteria"/>
</dbReference>
<dbReference type="SUPFAM" id="SSF52266">
    <property type="entry name" value="SGNH hydrolase"/>
    <property type="match status" value="1"/>
</dbReference>
<reference evidence="2" key="2">
    <citation type="submission" date="2013-08" db="EMBL/GenBank/DDBJ databases">
        <title>Draft genome sequence of Anaerofustis stercorihominis (DSM 17244).</title>
        <authorList>
            <person name="Sudarsanam P."/>
            <person name="Ley R."/>
            <person name="Guruge J."/>
            <person name="Turnbaugh P.J."/>
            <person name="Mahowald M."/>
            <person name="Liep D."/>
            <person name="Gordon J."/>
        </authorList>
    </citation>
    <scope>NUCLEOTIDE SEQUENCE</scope>
    <source>
        <strain evidence="2">DSM 17244</strain>
    </source>
</reference>
<feature type="domain" description="SGNH hydrolase-type esterase" evidence="1">
    <location>
        <begin position="5"/>
        <end position="170"/>
    </location>
</feature>
<name>B1C624_9FIRM</name>
<dbReference type="InterPro" id="IPR013830">
    <property type="entry name" value="SGNH_hydro"/>
</dbReference>
<comment type="caution">
    <text evidence="2">The sequence shown here is derived from an EMBL/GenBank/DDBJ whole genome shotgun (WGS) entry which is preliminary data.</text>
</comment>
<keyword evidence="3" id="KW-1185">Reference proteome</keyword>
<protein>
    <submittedName>
        <fullName evidence="2">GDSL-like protein</fullName>
    </submittedName>
</protein>
<gene>
    <name evidence="2" type="ORF">ANASTE_00162</name>
</gene>